<name>A0A6A6HFB2_VIRVR</name>
<dbReference type="EMBL" id="ML991784">
    <property type="protein sequence ID" value="KAF2236622.1"/>
    <property type="molecule type" value="Genomic_DNA"/>
</dbReference>
<keyword evidence="11" id="KW-0653">Protein transport</keyword>
<evidence type="ECO:0000256" key="8">
    <source>
        <dbReference type="ARBA" id="ARBA00022737"/>
    </source>
</evidence>
<feature type="compositionally biased region" description="Pro residues" evidence="16">
    <location>
        <begin position="1104"/>
        <end position="1137"/>
    </location>
</feature>
<sequence length="1280" mass="137574">MVRLREIPRTSTFAWFPGSGLPLIATGTRAGAVDADFSSKTELELWDLGLDKNSQIGDLEPVASIGTDSRFHDIAWSQPNSDHEQGIIAGALENGSLDLWDAEKLRNNSSDALISRTSKHTGAIKCLQFNPFRHELLATAGAKGEIYISDINDTDKGFRLGANAARAEDIDCLDWNKKVPHIMATGSSGGFVTVWDVKGKKESVTLNNYGRKSVSSIAWDPDYPTKLATAIPNDQDPLILMWDLRNSNAPEKILKGHDQGVLSLSWCKEDTDLLLSCGKDNRTICWNSRTGQAFGEFPVVTNWTFETRWHPHHSYLLATASFDGKISVQTIQNTKPDAAATTNEQALDGEDFFANAPKQPQGASFSLPKPPKWLQPPAGVSFGFGGKVLKFGPVEEGSRKSKLSIDTVAIDSAIGDATEKFEKSLNTERLDDLCEAKIASAKNNEEKADWRVIETLISGNSRKKLVEYLGFEKSGDGLSERADADRKDGDPQVNGTTPAKDDGGSAFFDNADNADGDNFLADLAASKGAKTNSPFQIYTGSESDADKKITQALIMGSFEEALDTCLKENRMSDAFMIAICGGQNCIDKAQAAYLKKKSQGPNYLRLLASIVGKNLWDVVHNADLENWKEVMATLCTFADEAEFPDLCEALGDRLEEGISGSRDPKSLRRDASFCFLAGSKLEKVVSIWTQELEESEKADMEETDDDSSFSIHAKALQDFIEKVTIFRLVTKYQDPEQRKTADWKLAPLYAKYTEYSDIVAAHGQLAVAEKYLDLLPDQYPAAQTAKERVKQAIKKPGATPRQTIQTGRNAPRSAAVAAPGVQPTPGPQVPSKVGGPYTPATSTSSPGNNPYVPPSTTGYSQPGYSQPGYSQPQINSQYGMPQSNQYGHGAPAAPAGIPPPPPGTTPAQGIPPPPKAGTAANWNDLPSDFGSKPPTRRSTPGVAPTPINAPFPGQQPAMMSPPPPPSGPPYGQTKSPPPPPKAGQAPPTPSSGPPSMMQPPPRPSSSAANVYAPPQLSQQPQQPSQSFAPPMQPPIARGPSPYNPPPSNATSMPPSNRYAPAPSASPAQPTSGMVPSPLSRPPPANPYAPSQSPYAPQQQQIPYGQPPSQQPPQAQPPPQAPPQGPPRAGPGPPPAGPPRNTASPAQPPQPVQQTRSSPAPPKHPPGDRSHIPAAAQPIYQILNGDMQRVKAKAPSSYRKEVLDTEKRLGLLFDHLNNEDLLKEDTVQQLVQLSRSVEGRDFESAQGQLMGLMKTKLESEGGNWMVGVKRLIAMSKATPVG</sequence>
<accession>A0A6A6HFB2</accession>
<dbReference type="Proteomes" id="UP000800092">
    <property type="component" value="Unassembled WGS sequence"/>
</dbReference>
<evidence type="ECO:0000256" key="16">
    <source>
        <dbReference type="SAM" id="MobiDB-lite"/>
    </source>
</evidence>
<keyword evidence="12" id="KW-0472">Membrane</keyword>
<dbReference type="GO" id="GO:0005789">
    <property type="term" value="C:endoplasmic reticulum membrane"/>
    <property type="evidence" value="ECO:0007669"/>
    <property type="project" value="UniProtKB-SubCell"/>
</dbReference>
<dbReference type="Gene3D" id="1.20.940.10">
    <property type="entry name" value="Functional domain of the splicing factor Prp18"/>
    <property type="match status" value="1"/>
</dbReference>
<dbReference type="InterPro" id="IPR015943">
    <property type="entry name" value="WD40/YVTN_repeat-like_dom_sf"/>
</dbReference>
<dbReference type="GO" id="GO:0030127">
    <property type="term" value="C:COPII vesicle coat"/>
    <property type="evidence" value="ECO:0007669"/>
    <property type="project" value="TreeGrafter"/>
</dbReference>
<organism evidence="17 18">
    <name type="scientific">Viridothelium virens</name>
    <name type="common">Speckled blister lichen</name>
    <name type="synonym">Trypethelium virens</name>
    <dbReference type="NCBI Taxonomy" id="1048519"/>
    <lineage>
        <taxon>Eukaryota</taxon>
        <taxon>Fungi</taxon>
        <taxon>Dikarya</taxon>
        <taxon>Ascomycota</taxon>
        <taxon>Pezizomycotina</taxon>
        <taxon>Dothideomycetes</taxon>
        <taxon>Dothideomycetes incertae sedis</taxon>
        <taxon>Trypetheliales</taxon>
        <taxon>Trypetheliaceae</taxon>
        <taxon>Viridothelium</taxon>
    </lineage>
</organism>
<dbReference type="SMART" id="SM00320">
    <property type="entry name" value="WD40"/>
    <property type="match status" value="6"/>
</dbReference>
<dbReference type="GO" id="GO:0015031">
    <property type="term" value="P:protein transport"/>
    <property type="evidence" value="ECO:0007669"/>
    <property type="project" value="UniProtKB-KW"/>
</dbReference>
<evidence type="ECO:0000256" key="7">
    <source>
        <dbReference type="ARBA" id="ARBA00022574"/>
    </source>
</evidence>
<feature type="repeat" description="WD" evidence="15">
    <location>
        <begin position="254"/>
        <end position="296"/>
    </location>
</feature>
<evidence type="ECO:0000256" key="5">
    <source>
        <dbReference type="ARBA" id="ARBA00021236"/>
    </source>
</evidence>
<evidence type="ECO:0000313" key="17">
    <source>
        <dbReference type="EMBL" id="KAF2236622.1"/>
    </source>
</evidence>
<dbReference type="OrthoDB" id="542917at2759"/>
<feature type="region of interest" description="Disordered" evidence="16">
    <location>
        <begin position="477"/>
        <end position="506"/>
    </location>
</feature>
<dbReference type="InterPro" id="IPR001680">
    <property type="entry name" value="WD40_rpt"/>
</dbReference>
<dbReference type="InterPro" id="IPR040251">
    <property type="entry name" value="SEC31-like"/>
</dbReference>
<evidence type="ECO:0000256" key="11">
    <source>
        <dbReference type="ARBA" id="ARBA00022927"/>
    </source>
</evidence>
<evidence type="ECO:0000256" key="1">
    <source>
        <dbReference type="ARBA" id="ARBA00004299"/>
    </source>
</evidence>
<dbReference type="FunFam" id="2.130.10.10:FF:000193">
    <property type="entry name" value="Protein transport protein SEC31, putative"/>
    <property type="match status" value="1"/>
</dbReference>
<dbReference type="GO" id="GO:0005198">
    <property type="term" value="F:structural molecule activity"/>
    <property type="evidence" value="ECO:0007669"/>
    <property type="project" value="TreeGrafter"/>
</dbReference>
<evidence type="ECO:0000313" key="18">
    <source>
        <dbReference type="Proteomes" id="UP000800092"/>
    </source>
</evidence>
<evidence type="ECO:0000256" key="12">
    <source>
        <dbReference type="ARBA" id="ARBA00023136"/>
    </source>
</evidence>
<evidence type="ECO:0000256" key="2">
    <source>
        <dbReference type="ARBA" id="ARBA00004397"/>
    </source>
</evidence>
<keyword evidence="18" id="KW-1185">Reference proteome</keyword>
<proteinExistence type="inferred from homology"/>
<dbReference type="AlphaFoldDB" id="A0A6A6HFB2"/>
<dbReference type="GO" id="GO:0070971">
    <property type="term" value="C:endoplasmic reticulum exit site"/>
    <property type="evidence" value="ECO:0007669"/>
    <property type="project" value="TreeGrafter"/>
</dbReference>
<keyword evidence="10" id="KW-0931">ER-Golgi transport</keyword>
<feature type="compositionally biased region" description="Pro residues" evidence="16">
    <location>
        <begin position="975"/>
        <end position="1003"/>
    </location>
</feature>
<reference evidence="17" key="1">
    <citation type="journal article" date="2020" name="Stud. Mycol.">
        <title>101 Dothideomycetes genomes: a test case for predicting lifestyles and emergence of pathogens.</title>
        <authorList>
            <person name="Haridas S."/>
            <person name="Albert R."/>
            <person name="Binder M."/>
            <person name="Bloem J."/>
            <person name="Labutti K."/>
            <person name="Salamov A."/>
            <person name="Andreopoulos B."/>
            <person name="Baker S."/>
            <person name="Barry K."/>
            <person name="Bills G."/>
            <person name="Bluhm B."/>
            <person name="Cannon C."/>
            <person name="Castanera R."/>
            <person name="Culley D."/>
            <person name="Daum C."/>
            <person name="Ezra D."/>
            <person name="Gonzalez J."/>
            <person name="Henrissat B."/>
            <person name="Kuo A."/>
            <person name="Liang C."/>
            <person name="Lipzen A."/>
            <person name="Lutzoni F."/>
            <person name="Magnuson J."/>
            <person name="Mondo S."/>
            <person name="Nolan M."/>
            <person name="Ohm R."/>
            <person name="Pangilinan J."/>
            <person name="Park H.-J."/>
            <person name="Ramirez L."/>
            <person name="Alfaro M."/>
            <person name="Sun H."/>
            <person name="Tritt A."/>
            <person name="Yoshinaga Y."/>
            <person name="Zwiers L.-H."/>
            <person name="Turgeon B."/>
            <person name="Goodwin S."/>
            <person name="Spatafora J."/>
            <person name="Crous P."/>
            <person name="Grigoriev I."/>
        </authorList>
    </citation>
    <scope>NUCLEOTIDE SEQUENCE</scope>
    <source>
        <strain evidence="17">Tuck. ex Michener</strain>
    </source>
</reference>
<dbReference type="Pfam" id="PF00400">
    <property type="entry name" value="WD40"/>
    <property type="match status" value="1"/>
</dbReference>
<keyword evidence="9" id="KW-0256">Endoplasmic reticulum</keyword>
<comment type="function">
    <text evidence="14">Component of the coat protein complex II (COPII) which promotes the formation of transport vesicles from the endoplasmic reticulum (ER). The coat has two main functions, the physical deformation of the endoplasmic reticulum membrane into vesicles and the selection of cargo molecules.</text>
</comment>
<evidence type="ECO:0000256" key="14">
    <source>
        <dbReference type="ARBA" id="ARBA00025471"/>
    </source>
</evidence>
<feature type="compositionally biased region" description="Low complexity" evidence="16">
    <location>
        <begin position="1004"/>
        <end position="1029"/>
    </location>
</feature>
<feature type="compositionally biased region" description="Low complexity" evidence="16">
    <location>
        <begin position="1053"/>
        <end position="1077"/>
    </location>
</feature>
<keyword evidence="8" id="KW-0677">Repeat</keyword>
<comment type="similarity">
    <text evidence="3">Belongs to the WD repeat SEC31 family.</text>
</comment>
<evidence type="ECO:0000256" key="13">
    <source>
        <dbReference type="ARBA" id="ARBA00023329"/>
    </source>
</evidence>
<evidence type="ECO:0000256" key="6">
    <source>
        <dbReference type="ARBA" id="ARBA00022448"/>
    </source>
</evidence>
<feature type="compositionally biased region" description="Pro residues" evidence="16">
    <location>
        <begin position="896"/>
        <end position="915"/>
    </location>
</feature>
<dbReference type="GO" id="GO:0090110">
    <property type="term" value="P:COPII-coated vesicle cargo loading"/>
    <property type="evidence" value="ECO:0007669"/>
    <property type="project" value="TreeGrafter"/>
</dbReference>
<dbReference type="PROSITE" id="PS50082">
    <property type="entry name" value="WD_REPEATS_2"/>
    <property type="match status" value="1"/>
</dbReference>
<dbReference type="Gene3D" id="2.130.10.10">
    <property type="entry name" value="YVTN repeat-like/Quinoprotein amine dehydrogenase"/>
    <property type="match status" value="1"/>
</dbReference>
<evidence type="ECO:0000256" key="10">
    <source>
        <dbReference type="ARBA" id="ARBA00022892"/>
    </source>
</evidence>
<feature type="region of interest" description="Disordered" evidence="16">
    <location>
        <begin position="792"/>
        <end position="1171"/>
    </location>
</feature>
<keyword evidence="7 15" id="KW-0853">WD repeat</keyword>
<dbReference type="Gene3D" id="1.25.40.1030">
    <property type="match status" value="1"/>
</dbReference>
<gene>
    <name evidence="17" type="ORF">EV356DRAFT_498167</name>
</gene>
<dbReference type="PANTHER" id="PTHR13923:SF11">
    <property type="entry name" value="SECRETORY 31, ISOFORM D"/>
    <property type="match status" value="1"/>
</dbReference>
<dbReference type="InterPro" id="IPR036322">
    <property type="entry name" value="WD40_repeat_dom_sf"/>
</dbReference>
<feature type="compositionally biased region" description="Low complexity" evidence="16">
    <location>
        <begin position="1087"/>
        <end position="1103"/>
    </location>
</feature>
<evidence type="ECO:0000256" key="4">
    <source>
        <dbReference type="ARBA" id="ARBA00013507"/>
    </source>
</evidence>
<evidence type="ECO:0000256" key="3">
    <source>
        <dbReference type="ARBA" id="ARBA00009358"/>
    </source>
</evidence>
<protein>
    <recommendedName>
        <fullName evidence="5">Protein transport protein SEC31</fullName>
    </recommendedName>
    <alternativeName>
        <fullName evidence="4">Protein transport protein sec31</fullName>
    </alternativeName>
</protein>
<feature type="compositionally biased region" description="Pro residues" evidence="16">
    <location>
        <begin position="959"/>
        <end position="968"/>
    </location>
</feature>
<evidence type="ECO:0000256" key="15">
    <source>
        <dbReference type="PROSITE-ProRule" id="PRU00221"/>
    </source>
</evidence>
<feature type="compositionally biased region" description="Polar residues" evidence="16">
    <location>
        <begin position="839"/>
        <end position="886"/>
    </location>
</feature>
<keyword evidence="13" id="KW-0968">Cytoplasmic vesicle</keyword>
<keyword evidence="6" id="KW-0813">Transport</keyword>
<comment type="subcellular location">
    <subcellularLocation>
        <location evidence="1">Cytoplasmic vesicle</location>
        <location evidence="1">COPII-coated vesicle membrane</location>
        <topology evidence="1">Peripheral membrane protein</topology>
        <orientation evidence="1">Cytoplasmic side</orientation>
    </subcellularLocation>
    <subcellularLocation>
        <location evidence="2">Endoplasmic reticulum membrane</location>
        <topology evidence="2">Peripheral membrane protein</topology>
        <orientation evidence="2">Cytoplasmic side</orientation>
    </subcellularLocation>
</comment>
<feature type="compositionally biased region" description="Basic and acidic residues" evidence="16">
    <location>
        <begin position="477"/>
        <end position="490"/>
    </location>
</feature>
<evidence type="ECO:0000256" key="9">
    <source>
        <dbReference type="ARBA" id="ARBA00022824"/>
    </source>
</evidence>
<dbReference type="SUPFAM" id="SSF50978">
    <property type="entry name" value="WD40 repeat-like"/>
    <property type="match status" value="1"/>
</dbReference>
<dbReference type="GO" id="GO:0007029">
    <property type="term" value="P:endoplasmic reticulum organization"/>
    <property type="evidence" value="ECO:0007669"/>
    <property type="project" value="TreeGrafter"/>
</dbReference>
<dbReference type="PANTHER" id="PTHR13923">
    <property type="entry name" value="SEC31-RELATED PROTEIN"/>
    <property type="match status" value="1"/>
</dbReference>